<evidence type="ECO:0000256" key="1">
    <source>
        <dbReference type="ARBA" id="ARBA00004141"/>
    </source>
</evidence>
<feature type="transmembrane region" description="Helical" evidence="6">
    <location>
        <begin position="315"/>
        <end position="332"/>
    </location>
</feature>
<dbReference type="AlphaFoldDB" id="A0A2N9XV58"/>
<dbReference type="SUPFAM" id="SSF56784">
    <property type="entry name" value="HAD-like"/>
    <property type="match status" value="1"/>
</dbReference>
<dbReference type="Gene3D" id="1.10.357.140">
    <property type="entry name" value="UbiA prenyltransferase"/>
    <property type="match status" value="1"/>
</dbReference>
<evidence type="ECO:0000256" key="6">
    <source>
        <dbReference type="SAM" id="Phobius"/>
    </source>
</evidence>
<protein>
    <recommendedName>
        <fullName evidence="9">4-hydroxybenzoate polyprenyltransferase</fullName>
    </recommendedName>
</protein>
<dbReference type="GO" id="GO:0016765">
    <property type="term" value="F:transferase activity, transferring alkyl or aryl (other than methyl) groups"/>
    <property type="evidence" value="ECO:0007669"/>
    <property type="project" value="InterPro"/>
</dbReference>
<dbReference type="PANTHER" id="PTHR11048">
    <property type="entry name" value="PRENYLTRANSFERASES"/>
    <property type="match status" value="1"/>
</dbReference>
<keyword evidence="3 6" id="KW-0812">Transmembrane</keyword>
<dbReference type="Pfam" id="PF01040">
    <property type="entry name" value="UbiA"/>
    <property type="match status" value="1"/>
</dbReference>
<evidence type="ECO:0000313" key="7">
    <source>
        <dbReference type="EMBL" id="PIT53401.1"/>
    </source>
</evidence>
<keyword evidence="5 6" id="KW-0472">Membrane</keyword>
<reference evidence="7 8" key="1">
    <citation type="journal article" date="2017" name="MBio">
        <title>Type VI secretion-mediated competition in the bee gut microbiome.</title>
        <authorList>
            <person name="Steele M.I."/>
            <person name="Kwong W.K."/>
            <person name="Powell J.E."/>
            <person name="Whiteley M."/>
            <person name="Moran N.A."/>
        </authorList>
    </citation>
    <scope>NUCLEOTIDE SEQUENCE [LARGE SCALE GENOMIC DNA]</scope>
    <source>
        <strain evidence="7 8">Nev3CBA3</strain>
    </source>
</reference>
<dbReference type="InterPro" id="IPR000537">
    <property type="entry name" value="UbiA_prenyltransferase"/>
</dbReference>
<feature type="transmembrane region" description="Helical" evidence="6">
    <location>
        <begin position="223"/>
        <end position="242"/>
    </location>
</feature>
<name>A0A2N9XV58_9NEIS</name>
<comment type="caution">
    <text evidence="7">The sequence shown here is derived from an EMBL/GenBank/DDBJ whole genome shotgun (WGS) entry which is preliminary data.</text>
</comment>
<dbReference type="InterPro" id="IPR039653">
    <property type="entry name" value="Prenyltransferase"/>
</dbReference>
<evidence type="ECO:0000256" key="4">
    <source>
        <dbReference type="ARBA" id="ARBA00022989"/>
    </source>
</evidence>
<keyword evidence="4 6" id="KW-1133">Transmembrane helix</keyword>
<dbReference type="InterPro" id="IPR023214">
    <property type="entry name" value="HAD_sf"/>
</dbReference>
<dbReference type="Proteomes" id="UP000229434">
    <property type="component" value="Unassembled WGS sequence"/>
</dbReference>
<evidence type="ECO:0000256" key="5">
    <source>
        <dbReference type="ARBA" id="ARBA00023136"/>
    </source>
</evidence>
<feature type="transmembrane region" description="Helical" evidence="6">
    <location>
        <begin position="460"/>
        <end position="476"/>
    </location>
</feature>
<proteinExistence type="predicted"/>
<feature type="transmembrane region" description="Helical" evidence="6">
    <location>
        <begin position="289"/>
        <end position="308"/>
    </location>
</feature>
<feature type="transmembrane region" description="Helical" evidence="6">
    <location>
        <begin position="338"/>
        <end position="360"/>
    </location>
</feature>
<dbReference type="InterPro" id="IPR044878">
    <property type="entry name" value="UbiA_sf"/>
</dbReference>
<evidence type="ECO:0000256" key="3">
    <source>
        <dbReference type="ARBA" id="ARBA00022692"/>
    </source>
</evidence>
<evidence type="ECO:0008006" key="9">
    <source>
        <dbReference type="Google" id="ProtNLM"/>
    </source>
</evidence>
<sequence length="477" mass="54373">MVELSNLPLVVDLDGTLILTDSLHESLISMLKLHPFEIFRLIKVYFLGKAEFKKFVYERSDFKADNLPYRHELIEYIQHERQQGRKIILATAAYKEIAYKIADFLQCFDEVIATDAQNNLKGVNKFKAIEQKIGRGFIYIGDDYADLPIWKEASGAIIVGSKVNKLTRKVSQIGTPILKQLSNDSTSVVTWLKAIRLHQWLKNILLFVPLLTAFQFYDLHKLFIVAVAFIAFSLGASATYILNDLWDLENDREHLSKKNRPFASGRLSIAQGVQASILLLLSAGFISVWVSWFCLGVFLLYLFITTLYSLRLKQIVLLDIIILSVLYTIRIFSGGVVIHINLSYTLLAFSILIFLSLATVKRCAELVSMHNNKNLIAGRGYMKSDLDILWPLGISTYIGAIILFGLYINAPETIVHYKTPALLWLVQLLMIYLIGNLWMMTKRGLMHDDPIVFFIQDKKSLILLVLIICVILLARYL</sequence>
<dbReference type="GO" id="GO:0009247">
    <property type="term" value="P:glycolipid biosynthetic process"/>
    <property type="evidence" value="ECO:0007669"/>
    <property type="project" value="TreeGrafter"/>
</dbReference>
<accession>A0A2N9XV58</accession>
<dbReference type="GO" id="GO:0005886">
    <property type="term" value="C:plasma membrane"/>
    <property type="evidence" value="ECO:0007669"/>
    <property type="project" value="TreeGrafter"/>
</dbReference>
<feature type="transmembrane region" description="Helical" evidence="6">
    <location>
        <begin position="421"/>
        <end position="439"/>
    </location>
</feature>
<organism evidence="7 8">
    <name type="scientific">Snodgrassella alvi</name>
    <dbReference type="NCBI Taxonomy" id="1196083"/>
    <lineage>
        <taxon>Bacteria</taxon>
        <taxon>Pseudomonadati</taxon>
        <taxon>Pseudomonadota</taxon>
        <taxon>Betaproteobacteria</taxon>
        <taxon>Neisseriales</taxon>
        <taxon>Neisseriaceae</taxon>
        <taxon>Snodgrassella</taxon>
    </lineage>
</organism>
<feature type="transmembrane region" description="Helical" evidence="6">
    <location>
        <begin position="388"/>
        <end position="409"/>
    </location>
</feature>
<dbReference type="Gene3D" id="3.40.50.1000">
    <property type="entry name" value="HAD superfamily/HAD-like"/>
    <property type="match status" value="1"/>
</dbReference>
<dbReference type="InterPro" id="IPR036412">
    <property type="entry name" value="HAD-like_sf"/>
</dbReference>
<dbReference type="EMBL" id="MEIS01000123">
    <property type="protein sequence ID" value="PIT53401.1"/>
    <property type="molecule type" value="Genomic_DNA"/>
</dbReference>
<keyword evidence="2" id="KW-1003">Cell membrane</keyword>
<gene>
    <name evidence="7" type="ORF">BHC49_13285</name>
</gene>
<dbReference type="CDD" id="cd13963">
    <property type="entry name" value="PT_UbiA_2"/>
    <property type="match status" value="1"/>
</dbReference>
<dbReference type="Pfam" id="PF12710">
    <property type="entry name" value="HAD"/>
    <property type="match status" value="1"/>
</dbReference>
<feature type="transmembrane region" description="Helical" evidence="6">
    <location>
        <begin position="263"/>
        <end position="283"/>
    </location>
</feature>
<evidence type="ECO:0000256" key="2">
    <source>
        <dbReference type="ARBA" id="ARBA00022475"/>
    </source>
</evidence>
<dbReference type="PANTHER" id="PTHR11048:SF5">
    <property type="entry name" value="DECAPRENYL-PHOSPHATE PHOSPHORIBOSYLTRANSFERASE"/>
    <property type="match status" value="1"/>
</dbReference>
<evidence type="ECO:0000313" key="8">
    <source>
        <dbReference type="Proteomes" id="UP000229434"/>
    </source>
</evidence>
<comment type="subcellular location">
    <subcellularLocation>
        <location evidence="1">Membrane</location>
        <topology evidence="1">Multi-pass membrane protein</topology>
    </subcellularLocation>
</comment>
<dbReference type="NCBIfam" id="NF006088">
    <property type="entry name" value="PRK08238.1"/>
    <property type="match status" value="1"/>
</dbReference>